<dbReference type="RefSeq" id="WP_074796143.1">
    <property type="nucleotide sequence ID" value="NZ_FOAD01000010.1"/>
</dbReference>
<dbReference type="Proteomes" id="UP000183894">
    <property type="component" value="Unassembled WGS sequence"/>
</dbReference>
<evidence type="ECO:0000313" key="1">
    <source>
        <dbReference type="EMBL" id="SEL88424.1"/>
    </source>
</evidence>
<dbReference type="AlphaFoldDB" id="A0A1H7TVA3"/>
<proteinExistence type="predicted"/>
<accession>A0A1H7TVA3</accession>
<dbReference type="OrthoDB" id="380884at2157"/>
<dbReference type="EMBL" id="FOAD01000010">
    <property type="protein sequence ID" value="SEL88424.1"/>
    <property type="molecule type" value="Genomic_DNA"/>
</dbReference>
<protein>
    <submittedName>
        <fullName evidence="1">Uncharacterized protein</fullName>
    </submittedName>
</protein>
<reference evidence="1 2" key="1">
    <citation type="submission" date="2016-10" db="EMBL/GenBank/DDBJ databases">
        <authorList>
            <person name="de Groot N.N."/>
        </authorList>
    </citation>
    <scope>NUCLEOTIDE SEQUENCE [LARGE SCALE GENOMIC DNA]</scope>
    <source>
        <strain evidence="1 2">CDM_5</strain>
    </source>
</reference>
<organism evidence="1 2">
    <name type="scientific">Haloferax larsenii</name>
    <dbReference type="NCBI Taxonomy" id="302484"/>
    <lineage>
        <taxon>Archaea</taxon>
        <taxon>Methanobacteriati</taxon>
        <taxon>Methanobacteriota</taxon>
        <taxon>Stenosarchaea group</taxon>
        <taxon>Halobacteria</taxon>
        <taxon>Halobacteriales</taxon>
        <taxon>Haloferacaceae</taxon>
        <taxon>Haloferax</taxon>
    </lineage>
</organism>
<evidence type="ECO:0000313" key="2">
    <source>
        <dbReference type="Proteomes" id="UP000183894"/>
    </source>
</evidence>
<gene>
    <name evidence="1" type="ORF">SAMN04488691_11063</name>
</gene>
<sequence length="162" mass="18441">MAVIIYDRREEEREFIIDELSQQIIVYLGFHGSAQCETITEYVGADSGADVEERLENKLGQAGARLVQKTESDQMTLNGTEVPPSYSLTKEGNSFVYRHKSVLKTPTELESIAHTVSELKREVEYLPTDLDEVYVDQDDLRGSVDRIEDRLAELENRVQSLE</sequence>
<name>A0A1H7TVA3_HALLR</name>